<accession>A0A210Q7B4</accession>
<proteinExistence type="predicted"/>
<feature type="domain" description="IgGFc-binding protein N-terminal" evidence="3">
    <location>
        <begin position="123"/>
        <end position="368"/>
    </location>
</feature>
<keyword evidence="1" id="KW-1133">Transmembrane helix</keyword>
<protein>
    <recommendedName>
        <fullName evidence="3">IgGFc-binding protein N-terminal domain-containing protein</fullName>
    </recommendedName>
</protein>
<dbReference type="Pfam" id="PF17517">
    <property type="entry name" value="IgGFc_binding"/>
    <property type="match status" value="1"/>
</dbReference>
<evidence type="ECO:0000313" key="5">
    <source>
        <dbReference type="Proteomes" id="UP000242188"/>
    </source>
</evidence>
<keyword evidence="2" id="KW-0732">Signal</keyword>
<comment type="caution">
    <text evidence="4">The sequence shown here is derived from an EMBL/GenBank/DDBJ whole genome shotgun (WGS) entry which is preliminary data.</text>
</comment>
<name>A0A210Q7B4_MIZYE</name>
<feature type="transmembrane region" description="Helical" evidence="1">
    <location>
        <begin position="507"/>
        <end position="532"/>
    </location>
</feature>
<dbReference type="Proteomes" id="UP000242188">
    <property type="component" value="Unassembled WGS sequence"/>
</dbReference>
<feature type="signal peptide" evidence="2">
    <location>
        <begin position="1"/>
        <end position="26"/>
    </location>
</feature>
<dbReference type="InterPro" id="IPR035234">
    <property type="entry name" value="IgGFc-bd_N"/>
</dbReference>
<reference evidence="4 5" key="1">
    <citation type="journal article" date="2017" name="Nat. Ecol. Evol.">
        <title>Scallop genome provides insights into evolution of bilaterian karyotype and development.</title>
        <authorList>
            <person name="Wang S."/>
            <person name="Zhang J."/>
            <person name="Jiao W."/>
            <person name="Li J."/>
            <person name="Xun X."/>
            <person name="Sun Y."/>
            <person name="Guo X."/>
            <person name="Huan P."/>
            <person name="Dong B."/>
            <person name="Zhang L."/>
            <person name="Hu X."/>
            <person name="Sun X."/>
            <person name="Wang J."/>
            <person name="Zhao C."/>
            <person name="Wang Y."/>
            <person name="Wang D."/>
            <person name="Huang X."/>
            <person name="Wang R."/>
            <person name="Lv J."/>
            <person name="Li Y."/>
            <person name="Zhang Z."/>
            <person name="Liu B."/>
            <person name="Lu W."/>
            <person name="Hui Y."/>
            <person name="Liang J."/>
            <person name="Zhou Z."/>
            <person name="Hou R."/>
            <person name="Li X."/>
            <person name="Liu Y."/>
            <person name="Li H."/>
            <person name="Ning X."/>
            <person name="Lin Y."/>
            <person name="Zhao L."/>
            <person name="Xing Q."/>
            <person name="Dou J."/>
            <person name="Li Y."/>
            <person name="Mao J."/>
            <person name="Guo H."/>
            <person name="Dou H."/>
            <person name="Li T."/>
            <person name="Mu C."/>
            <person name="Jiang W."/>
            <person name="Fu Q."/>
            <person name="Fu X."/>
            <person name="Miao Y."/>
            <person name="Liu J."/>
            <person name="Yu Q."/>
            <person name="Li R."/>
            <person name="Liao H."/>
            <person name="Li X."/>
            <person name="Kong Y."/>
            <person name="Jiang Z."/>
            <person name="Chourrout D."/>
            <person name="Li R."/>
            <person name="Bao Z."/>
        </authorList>
    </citation>
    <scope>NUCLEOTIDE SEQUENCE [LARGE SCALE GENOMIC DNA]</scope>
    <source>
        <strain evidence="4 5">PY_sf001</strain>
    </source>
</reference>
<dbReference type="EMBL" id="NEDP02004735">
    <property type="protein sequence ID" value="OWF44579.1"/>
    <property type="molecule type" value="Genomic_DNA"/>
</dbReference>
<keyword evidence="1" id="KW-0472">Membrane</keyword>
<evidence type="ECO:0000259" key="3">
    <source>
        <dbReference type="Pfam" id="PF17517"/>
    </source>
</evidence>
<evidence type="ECO:0000313" key="4">
    <source>
        <dbReference type="EMBL" id="OWF44579.1"/>
    </source>
</evidence>
<evidence type="ECO:0000256" key="2">
    <source>
        <dbReference type="SAM" id="SignalP"/>
    </source>
</evidence>
<keyword evidence="5" id="KW-1185">Reference proteome</keyword>
<evidence type="ECO:0000256" key="1">
    <source>
        <dbReference type="SAM" id="Phobius"/>
    </source>
</evidence>
<organism evidence="4 5">
    <name type="scientific">Mizuhopecten yessoensis</name>
    <name type="common">Japanese scallop</name>
    <name type="synonym">Patinopecten yessoensis</name>
    <dbReference type="NCBI Taxonomy" id="6573"/>
    <lineage>
        <taxon>Eukaryota</taxon>
        <taxon>Metazoa</taxon>
        <taxon>Spiralia</taxon>
        <taxon>Lophotrochozoa</taxon>
        <taxon>Mollusca</taxon>
        <taxon>Bivalvia</taxon>
        <taxon>Autobranchia</taxon>
        <taxon>Pteriomorphia</taxon>
        <taxon>Pectinida</taxon>
        <taxon>Pectinoidea</taxon>
        <taxon>Pectinidae</taxon>
        <taxon>Mizuhopecten</taxon>
    </lineage>
</organism>
<gene>
    <name evidence="4" type="ORF">KP79_PYT17910</name>
</gene>
<dbReference type="AlphaFoldDB" id="A0A210Q7B4"/>
<dbReference type="OrthoDB" id="6156185at2759"/>
<feature type="chain" id="PRO_5011967593" description="IgGFc-binding protein N-terminal domain-containing protein" evidence="2">
    <location>
        <begin position="27"/>
        <end position="551"/>
    </location>
</feature>
<keyword evidence="1" id="KW-0812">Transmembrane</keyword>
<sequence length="551" mass="61660">MRTNMNMCHLPVSIVALYSLFRMVSCFTYEQDVPDTNGKLFFYVTPLCSDNAKPILFIVPQSSRSCFATIATPFNVTNVRFNNGLSRRFSVDCVEPKWNSLGEIGGQIRSTCELTVYVEYSNDNYLVHPLDIAGNKYTVAVPADFTSWECFIAIFPVRNATNVTVMAEAPTTDYVLIDDSSWTKYDSKYKMMVTLYEFETIYIKCACSLSGVEIISPNAFLVVAGAIPIHPSPRAILIEQLSSETTWGRQFLFPMPTLVNITATLYIFGKNNTAGLFVNTDRVNPSFVSISSFPHILEIEADEYIHVISPNSSVLPMVLMETLNNDRDVRFMYMTLPPVSQCLPRHRFNDDRGNRSMAMSLWGTFGYNYLINSQNLTKTAQVTNFTHDNIYLYTNFESYLSFEIIPKRHTTLFPSVCGIVEIARRKQYHLYSLGMRQTNVFDSCVISGKLTFTAADGNDNDCDGLVDEELRNKRDDDGDGLIDEDVGSWTNVRRQVDGEEALVMEGALVAVIISIVVALFAVIAFIGGMVVADQLLGGNSVAPVLDSPDLQ</sequence>